<reference evidence="4" key="1">
    <citation type="submission" date="2017-02" db="UniProtKB">
        <authorList>
            <consortium name="WormBaseParasite"/>
        </authorList>
    </citation>
    <scope>IDENTIFICATION</scope>
</reference>
<organism evidence="3 4">
    <name type="scientific">Strongyloides papillosus</name>
    <name type="common">Intestinal threadworm</name>
    <dbReference type="NCBI Taxonomy" id="174720"/>
    <lineage>
        <taxon>Eukaryota</taxon>
        <taxon>Metazoa</taxon>
        <taxon>Ecdysozoa</taxon>
        <taxon>Nematoda</taxon>
        <taxon>Chromadorea</taxon>
        <taxon>Rhabditida</taxon>
        <taxon>Tylenchina</taxon>
        <taxon>Panagrolaimomorpha</taxon>
        <taxon>Strongyloidoidea</taxon>
        <taxon>Strongyloididae</taxon>
        <taxon>Strongyloides</taxon>
    </lineage>
</organism>
<dbReference type="GO" id="GO:0007266">
    <property type="term" value="P:Rho protein signal transduction"/>
    <property type="evidence" value="ECO:0007669"/>
    <property type="project" value="TreeGrafter"/>
</dbReference>
<name>A0A0N5C2B9_STREA</name>
<dbReference type="Gene3D" id="1.10.555.10">
    <property type="entry name" value="Rho GTPase activation protein"/>
    <property type="match status" value="1"/>
</dbReference>
<evidence type="ECO:0000313" key="3">
    <source>
        <dbReference type="Proteomes" id="UP000046392"/>
    </source>
</evidence>
<dbReference type="PANTHER" id="PTHR46199:SF3">
    <property type="entry name" value="RAC GTPASE-ACTIVATING PROTEIN 1"/>
    <property type="match status" value="1"/>
</dbReference>
<dbReference type="GO" id="GO:0051233">
    <property type="term" value="C:spindle midzone"/>
    <property type="evidence" value="ECO:0007669"/>
    <property type="project" value="TreeGrafter"/>
</dbReference>
<dbReference type="Proteomes" id="UP000046392">
    <property type="component" value="Unplaced"/>
</dbReference>
<feature type="domain" description="Rho-GAP" evidence="2">
    <location>
        <begin position="370"/>
        <end position="558"/>
    </location>
</feature>
<evidence type="ECO:0000313" key="4">
    <source>
        <dbReference type="WBParaSite" id="SPAL_0001212900.1"/>
    </source>
</evidence>
<dbReference type="AlphaFoldDB" id="A0A0N5C2B9"/>
<dbReference type="GO" id="GO:0097149">
    <property type="term" value="C:centralspindlin complex"/>
    <property type="evidence" value="ECO:0007669"/>
    <property type="project" value="TreeGrafter"/>
</dbReference>
<evidence type="ECO:0000259" key="2">
    <source>
        <dbReference type="PROSITE" id="PS50238"/>
    </source>
</evidence>
<dbReference type="GO" id="GO:0032154">
    <property type="term" value="C:cleavage furrow"/>
    <property type="evidence" value="ECO:0007669"/>
    <property type="project" value="TreeGrafter"/>
</dbReference>
<dbReference type="GO" id="GO:0005634">
    <property type="term" value="C:nucleus"/>
    <property type="evidence" value="ECO:0007669"/>
    <property type="project" value="TreeGrafter"/>
</dbReference>
<dbReference type="PROSITE" id="PS50238">
    <property type="entry name" value="RHOGAP"/>
    <property type="match status" value="1"/>
</dbReference>
<feature type="coiled-coil region" evidence="1">
    <location>
        <begin position="61"/>
        <end position="99"/>
    </location>
</feature>
<dbReference type="SMART" id="SM00324">
    <property type="entry name" value="RhoGAP"/>
    <property type="match status" value="1"/>
</dbReference>
<evidence type="ECO:0000256" key="1">
    <source>
        <dbReference type="SAM" id="Coils"/>
    </source>
</evidence>
<protein>
    <submittedName>
        <fullName evidence="4">Rho-GAP domain-containing protein</fullName>
    </submittedName>
</protein>
<dbReference type="SUPFAM" id="SSF48350">
    <property type="entry name" value="GTPase activation domain, GAP"/>
    <property type="match status" value="1"/>
</dbReference>
<dbReference type="GO" id="GO:0000281">
    <property type="term" value="P:mitotic cytokinesis"/>
    <property type="evidence" value="ECO:0007669"/>
    <property type="project" value="TreeGrafter"/>
</dbReference>
<keyword evidence="3" id="KW-1185">Reference proteome</keyword>
<dbReference type="GO" id="GO:0030496">
    <property type="term" value="C:midbody"/>
    <property type="evidence" value="ECO:0007669"/>
    <property type="project" value="TreeGrafter"/>
</dbReference>
<sequence>MCDQTMGDETDGLYMSKKSKRTMNTVDGLILKNLANIFRNMGKEYNEVTRALEVVDNNENDTNLEDTINRLIREEEELKEKLNLSLERAIKINEKALRQASSTTVIEEHPSPVKKFDSSLKIPRNVPVCLSKKTSDSKIVGNEKNCKNNYLVPAKENQKTIVASMSLCKNNENDKNFNKTVRRSIDILLRPCPSGGVGKQNDLSLLSKKFYKKEKNKASFKDDQKLEECDIEERKENFKQQVKLRRSISEGKLLEDVPVVENLLLERVKMKENSNHWTPLDLGGHKKENPFTASEIKHVLPINIEHTYTQKKGFNIRCCYCRVRKFALGGKVVCTSCGIEMHVNCKKPDRNVPCVVMEKRRKMEQVKQPAHLGKICTFGRPMIPAVLIKLVDRIETSFMISTPGLYSHVSVRESDQETLKAIVEEKFYVMFDDKCAFSVPNALKRLLKNLAEAIIPPSSWGDVCLGIKYKNYKKVYSELLNFPVTNKDTLAFLIRHLQVVHRMSDKNNMTLPVIVNQFAPLIVGLPKFKRDKYGTFNDCTLLTKEAFQFLMEVHSEFWDLILRTSKDPPFCIFMEKNSI</sequence>
<proteinExistence type="predicted"/>
<accession>A0A0N5C2B9</accession>
<dbReference type="InterPro" id="IPR008936">
    <property type="entry name" value="Rho_GTPase_activation_prot"/>
</dbReference>
<dbReference type="WBParaSite" id="SPAL_0001212900.1">
    <property type="protein sequence ID" value="SPAL_0001212900.1"/>
    <property type="gene ID" value="SPAL_0001212900"/>
</dbReference>
<dbReference type="GO" id="GO:0005096">
    <property type="term" value="F:GTPase activator activity"/>
    <property type="evidence" value="ECO:0007669"/>
    <property type="project" value="TreeGrafter"/>
</dbReference>
<dbReference type="Pfam" id="PF00620">
    <property type="entry name" value="RhoGAP"/>
    <property type="match status" value="1"/>
</dbReference>
<dbReference type="PANTHER" id="PTHR46199">
    <property type="entry name" value="RAC GTPASE-ACTIVATING PROTEIN 1"/>
    <property type="match status" value="1"/>
</dbReference>
<dbReference type="STRING" id="174720.A0A0N5C2B9"/>
<dbReference type="GO" id="GO:0051256">
    <property type="term" value="P:mitotic spindle midzone assembly"/>
    <property type="evidence" value="ECO:0007669"/>
    <property type="project" value="TreeGrafter"/>
</dbReference>
<keyword evidence="1" id="KW-0175">Coiled coil</keyword>
<dbReference type="InterPro" id="IPR000198">
    <property type="entry name" value="RhoGAP_dom"/>
</dbReference>